<comment type="subcellular location">
    <subcellularLocation>
        <location evidence="2">Cell membrane</location>
        <topology evidence="2">Single-pass type I membrane protein</topology>
    </subcellularLocation>
    <subcellularLocation>
        <location evidence="3">Cell projection</location>
        <location evidence="3">Filopodium</location>
    </subcellularLocation>
    <subcellularLocation>
        <location evidence="4">Cell projection</location>
        <location evidence="4">Lamellipodium</location>
    </subcellularLocation>
    <subcellularLocation>
        <location evidence="1">Cytoplasm</location>
        <location evidence="1">Cytoskeleton</location>
    </subcellularLocation>
    <subcellularLocation>
        <location evidence="5">Secreted</location>
    </subcellularLocation>
</comment>
<keyword evidence="14 25" id="KW-1133">Transmembrane helix</keyword>
<evidence type="ECO:0000256" key="24">
    <source>
        <dbReference type="SAM" id="MobiDB-lite"/>
    </source>
</evidence>
<dbReference type="Gene3D" id="1.20.1250.10">
    <property type="match status" value="1"/>
</dbReference>
<reference evidence="27" key="2">
    <citation type="submission" date="2025-08" db="UniProtKB">
        <authorList>
            <consortium name="Ensembl"/>
        </authorList>
    </citation>
    <scope>IDENTIFICATION</scope>
</reference>
<keyword evidence="18" id="KW-0325">Glycoprotein</keyword>
<name>A0AAQ4QM73_GASAC</name>
<dbReference type="GO" id="GO:0007155">
    <property type="term" value="P:cell adhesion"/>
    <property type="evidence" value="ECO:0007669"/>
    <property type="project" value="UniProtKB-KW"/>
</dbReference>
<evidence type="ECO:0000313" key="28">
    <source>
        <dbReference type="Proteomes" id="UP000007635"/>
    </source>
</evidence>
<dbReference type="InterPro" id="IPR009079">
    <property type="entry name" value="4_helix_cytokine-like_core"/>
</dbReference>
<keyword evidence="20" id="KW-0966">Cell projection</keyword>
<keyword evidence="11 25" id="KW-0812">Transmembrane</keyword>
<evidence type="ECO:0000256" key="4">
    <source>
        <dbReference type="ARBA" id="ARBA00004510"/>
    </source>
</evidence>
<feature type="compositionally biased region" description="Basic and acidic residues" evidence="24">
    <location>
        <begin position="358"/>
        <end position="371"/>
    </location>
</feature>
<evidence type="ECO:0000256" key="12">
    <source>
        <dbReference type="ARBA" id="ARBA00022729"/>
    </source>
</evidence>
<dbReference type="GO" id="GO:0005856">
    <property type="term" value="C:cytoskeleton"/>
    <property type="evidence" value="ECO:0007669"/>
    <property type="project" value="UniProtKB-SubCell"/>
</dbReference>
<feature type="compositionally biased region" description="Basic and acidic residues" evidence="24">
    <location>
        <begin position="261"/>
        <end position="272"/>
    </location>
</feature>
<evidence type="ECO:0000256" key="25">
    <source>
        <dbReference type="SAM" id="Phobius"/>
    </source>
</evidence>
<dbReference type="SUPFAM" id="SSF47266">
    <property type="entry name" value="4-helical cytokines"/>
    <property type="match status" value="1"/>
</dbReference>
<evidence type="ECO:0000256" key="20">
    <source>
        <dbReference type="ARBA" id="ARBA00023273"/>
    </source>
</evidence>
<feature type="transmembrane region" description="Helical" evidence="25">
    <location>
        <begin position="206"/>
        <end position="224"/>
    </location>
</feature>
<dbReference type="AlphaFoldDB" id="A0AAQ4QM73"/>
<evidence type="ECO:0000313" key="27">
    <source>
        <dbReference type="Ensembl" id="ENSGACP00000052394.1"/>
    </source>
</evidence>
<dbReference type="PANTHER" id="PTHR11574:SF0">
    <property type="entry name" value="KIT LIGAND"/>
    <property type="match status" value="1"/>
</dbReference>
<evidence type="ECO:0000256" key="9">
    <source>
        <dbReference type="ARBA" id="ARBA00022490"/>
    </source>
</evidence>
<feature type="signal peptide" evidence="26">
    <location>
        <begin position="1"/>
        <end position="24"/>
    </location>
</feature>
<dbReference type="Ensembl" id="ENSGACT00000034069.1">
    <property type="protein sequence ID" value="ENSGACP00000052394.1"/>
    <property type="gene ID" value="ENSGACG00000026404.1"/>
</dbReference>
<dbReference type="GO" id="GO:0005125">
    <property type="term" value="F:cytokine activity"/>
    <property type="evidence" value="ECO:0007669"/>
    <property type="project" value="TreeGrafter"/>
</dbReference>
<dbReference type="GO" id="GO:0005886">
    <property type="term" value="C:plasma membrane"/>
    <property type="evidence" value="ECO:0007669"/>
    <property type="project" value="UniProtKB-SubCell"/>
</dbReference>
<feature type="region of interest" description="Disordered" evidence="24">
    <location>
        <begin position="261"/>
        <end position="397"/>
    </location>
</feature>
<dbReference type="GO" id="GO:0005173">
    <property type="term" value="F:stem cell factor receptor binding"/>
    <property type="evidence" value="ECO:0007669"/>
    <property type="project" value="InterPro"/>
</dbReference>
<keyword evidence="9" id="KW-0963">Cytoplasm</keyword>
<dbReference type="InterPro" id="IPR003452">
    <property type="entry name" value="SCF"/>
</dbReference>
<evidence type="ECO:0000256" key="6">
    <source>
        <dbReference type="ARBA" id="ARBA00010419"/>
    </source>
</evidence>
<keyword evidence="8" id="KW-1003">Cell membrane</keyword>
<evidence type="ECO:0000256" key="19">
    <source>
        <dbReference type="ARBA" id="ARBA00023212"/>
    </source>
</evidence>
<reference evidence="27 28" key="1">
    <citation type="journal article" date="2021" name="G3 (Bethesda)">
        <title>Improved contiguity of the threespine stickleback genome using long-read sequencing.</title>
        <authorList>
            <person name="Nath S."/>
            <person name="Shaw D.E."/>
            <person name="White M.A."/>
        </authorList>
    </citation>
    <scope>NUCLEOTIDE SEQUENCE [LARGE SCALE GENOMIC DNA]</scope>
    <source>
        <strain evidence="27 28">Lake Benthic</strain>
    </source>
</reference>
<evidence type="ECO:0000256" key="1">
    <source>
        <dbReference type="ARBA" id="ARBA00004245"/>
    </source>
</evidence>
<dbReference type="GeneTree" id="ENSGT00390000018272"/>
<keyword evidence="17" id="KW-1015">Disulfide bond</keyword>
<keyword evidence="28" id="KW-1185">Reference proteome</keyword>
<evidence type="ECO:0000256" key="16">
    <source>
        <dbReference type="ARBA" id="ARBA00023136"/>
    </source>
</evidence>
<keyword evidence="15" id="KW-0339">Growth factor</keyword>
<keyword evidence="13" id="KW-0130">Cell adhesion</keyword>
<evidence type="ECO:0000256" key="21">
    <source>
        <dbReference type="ARBA" id="ARBA00030364"/>
    </source>
</evidence>
<evidence type="ECO:0000256" key="18">
    <source>
        <dbReference type="ARBA" id="ARBA00023180"/>
    </source>
</evidence>
<dbReference type="GO" id="GO:0030027">
    <property type="term" value="C:lamellipodium"/>
    <property type="evidence" value="ECO:0007669"/>
    <property type="project" value="UniProtKB-SubCell"/>
</dbReference>
<feature type="chain" id="PRO_5042821197" description="Kit ligand" evidence="26">
    <location>
        <begin position="25"/>
        <end position="397"/>
    </location>
</feature>
<keyword evidence="12 26" id="KW-0732">Signal</keyword>
<evidence type="ECO:0000256" key="15">
    <source>
        <dbReference type="ARBA" id="ARBA00023030"/>
    </source>
</evidence>
<evidence type="ECO:0000256" key="14">
    <source>
        <dbReference type="ARBA" id="ARBA00022989"/>
    </source>
</evidence>
<evidence type="ECO:0000256" key="11">
    <source>
        <dbReference type="ARBA" id="ARBA00022692"/>
    </source>
</evidence>
<dbReference type="PANTHER" id="PTHR11574">
    <property type="entry name" value="KIT LIGAND"/>
    <property type="match status" value="1"/>
</dbReference>
<evidence type="ECO:0000256" key="7">
    <source>
        <dbReference type="ARBA" id="ARBA00017304"/>
    </source>
</evidence>
<dbReference type="GO" id="GO:0005576">
    <property type="term" value="C:extracellular region"/>
    <property type="evidence" value="ECO:0007669"/>
    <property type="project" value="UniProtKB-SubCell"/>
</dbReference>
<protein>
    <recommendedName>
        <fullName evidence="7">Kit ligand</fullName>
    </recommendedName>
    <alternativeName>
        <fullName evidence="21">Mast cell growth factor</fullName>
    </alternativeName>
    <alternativeName>
        <fullName evidence="23">Stem cell factor</fullName>
    </alternativeName>
    <alternativeName>
        <fullName evidence="22">c-Kit ligand</fullName>
    </alternativeName>
</protein>
<evidence type="ECO:0000256" key="3">
    <source>
        <dbReference type="ARBA" id="ARBA00004486"/>
    </source>
</evidence>
<evidence type="ECO:0000256" key="2">
    <source>
        <dbReference type="ARBA" id="ARBA00004251"/>
    </source>
</evidence>
<sequence>MKKPKIWIRLCVHVLLFITLGVHSSRFDINPVTDDISRLSILRQNIPEDYKIPVHYVLREKGGMCWVKLNVFYLEESLKGLAHTFGNISSNRKDISIFIQMFQELRLNMGSLELIMYDFECHYRQERWQTAQYFDFVKDFLRAAQNKEDSDDCDPPPCPTTPYAVTTADYLNATPAASSKDTECANCAGCKQHSETRALSAVVEQSFLSLLFIPLLALILLLVWKVRCCRNEEDLEQSHGEGGLFPGAKATATPLDTEISEKKTFKDNERRNACAQTMRPDDTSRERPATPWQHDVLGRGGRPDATPDTVSATTKAMARLQLGDPGSNPDPDPLDSTRQHSGPKPPVPLRQLRRKKRTDLEQGDQRADRRATRPPSSRPSTCDGPRLSGRSAPTLPR</sequence>
<feature type="compositionally biased region" description="Basic and acidic residues" evidence="24">
    <location>
        <begin position="279"/>
        <end position="288"/>
    </location>
</feature>
<organism evidence="27 28">
    <name type="scientific">Gasterosteus aculeatus aculeatus</name>
    <name type="common">three-spined stickleback</name>
    <dbReference type="NCBI Taxonomy" id="481459"/>
    <lineage>
        <taxon>Eukaryota</taxon>
        <taxon>Metazoa</taxon>
        <taxon>Chordata</taxon>
        <taxon>Craniata</taxon>
        <taxon>Vertebrata</taxon>
        <taxon>Euteleostomi</taxon>
        <taxon>Actinopterygii</taxon>
        <taxon>Neopterygii</taxon>
        <taxon>Teleostei</taxon>
        <taxon>Neoteleostei</taxon>
        <taxon>Acanthomorphata</taxon>
        <taxon>Eupercaria</taxon>
        <taxon>Perciformes</taxon>
        <taxon>Cottioidei</taxon>
        <taxon>Gasterosteales</taxon>
        <taxon>Gasterosteidae</taxon>
        <taxon>Gasterosteus</taxon>
    </lineage>
</organism>
<dbReference type="Proteomes" id="UP000007635">
    <property type="component" value="Chromosome Y"/>
</dbReference>
<evidence type="ECO:0000256" key="17">
    <source>
        <dbReference type="ARBA" id="ARBA00023157"/>
    </source>
</evidence>
<evidence type="ECO:0000256" key="22">
    <source>
        <dbReference type="ARBA" id="ARBA00032898"/>
    </source>
</evidence>
<evidence type="ECO:0000256" key="26">
    <source>
        <dbReference type="SAM" id="SignalP"/>
    </source>
</evidence>
<proteinExistence type="inferred from homology"/>
<dbReference type="GO" id="GO:0008083">
    <property type="term" value="F:growth factor activity"/>
    <property type="evidence" value="ECO:0007669"/>
    <property type="project" value="UniProtKB-KW"/>
</dbReference>
<accession>A0AAQ4QM73</accession>
<keyword evidence="19" id="KW-0206">Cytoskeleton</keyword>
<evidence type="ECO:0000256" key="8">
    <source>
        <dbReference type="ARBA" id="ARBA00022475"/>
    </source>
</evidence>
<evidence type="ECO:0000256" key="10">
    <source>
        <dbReference type="ARBA" id="ARBA00022525"/>
    </source>
</evidence>
<dbReference type="GO" id="GO:0008284">
    <property type="term" value="P:positive regulation of cell population proliferation"/>
    <property type="evidence" value="ECO:0007669"/>
    <property type="project" value="TreeGrafter"/>
</dbReference>
<dbReference type="GO" id="GO:0030175">
    <property type="term" value="C:filopodium"/>
    <property type="evidence" value="ECO:0007669"/>
    <property type="project" value="UniProtKB-SubCell"/>
</dbReference>
<keyword evidence="10" id="KW-0964">Secreted</keyword>
<evidence type="ECO:0000256" key="5">
    <source>
        <dbReference type="ARBA" id="ARBA00004613"/>
    </source>
</evidence>
<keyword evidence="16 25" id="KW-0472">Membrane</keyword>
<reference evidence="27" key="3">
    <citation type="submission" date="2025-09" db="UniProtKB">
        <authorList>
            <consortium name="Ensembl"/>
        </authorList>
    </citation>
    <scope>IDENTIFICATION</scope>
</reference>
<evidence type="ECO:0000256" key="13">
    <source>
        <dbReference type="ARBA" id="ARBA00022889"/>
    </source>
</evidence>
<dbReference type="Pfam" id="PF02404">
    <property type="entry name" value="SCF"/>
    <property type="match status" value="1"/>
</dbReference>
<comment type="similarity">
    <text evidence="6">Belongs to the SCF family.</text>
</comment>
<evidence type="ECO:0000256" key="23">
    <source>
        <dbReference type="ARBA" id="ARBA00033123"/>
    </source>
</evidence>